<reference evidence="5 6" key="1">
    <citation type="journal article" date="2014" name="Nat. Commun.">
        <title>Molecular traces of alternative social organization in a termite genome.</title>
        <authorList>
            <person name="Terrapon N."/>
            <person name="Li C."/>
            <person name="Robertson H.M."/>
            <person name="Ji L."/>
            <person name="Meng X."/>
            <person name="Booth W."/>
            <person name="Chen Z."/>
            <person name="Childers C.P."/>
            <person name="Glastad K.M."/>
            <person name="Gokhale K."/>
            <person name="Gowin J."/>
            <person name="Gronenberg W."/>
            <person name="Hermansen R.A."/>
            <person name="Hu H."/>
            <person name="Hunt B.G."/>
            <person name="Huylmans A.K."/>
            <person name="Khalil S.M."/>
            <person name="Mitchell R.D."/>
            <person name="Munoz-Torres M.C."/>
            <person name="Mustard J.A."/>
            <person name="Pan H."/>
            <person name="Reese J.T."/>
            <person name="Scharf M.E."/>
            <person name="Sun F."/>
            <person name="Vogel H."/>
            <person name="Xiao J."/>
            <person name="Yang W."/>
            <person name="Yang Z."/>
            <person name="Yang Z."/>
            <person name="Zhou J."/>
            <person name="Zhu J."/>
            <person name="Brent C.S."/>
            <person name="Elsik C.G."/>
            <person name="Goodisman M.A."/>
            <person name="Liberles D.A."/>
            <person name="Roe R.M."/>
            <person name="Vargo E.L."/>
            <person name="Vilcinskas A."/>
            <person name="Wang J."/>
            <person name="Bornberg-Bauer E."/>
            <person name="Korb J."/>
            <person name="Zhang G."/>
            <person name="Liebig J."/>
        </authorList>
    </citation>
    <scope>NUCLEOTIDE SEQUENCE [LARGE SCALE GENOMIC DNA]</scope>
    <source>
        <tissue evidence="5">Whole organism</tissue>
    </source>
</reference>
<dbReference type="Proteomes" id="UP000027135">
    <property type="component" value="Unassembled WGS sequence"/>
</dbReference>
<comment type="similarity">
    <text evidence="3">Belongs to the TO family.</text>
</comment>
<name>A0A067QXJ1_ZOONE</name>
<dbReference type="GO" id="GO:0005615">
    <property type="term" value="C:extracellular space"/>
    <property type="evidence" value="ECO:0007669"/>
    <property type="project" value="TreeGrafter"/>
</dbReference>
<dbReference type="PANTHER" id="PTHR11008">
    <property type="entry name" value="PROTEIN TAKEOUT-LIKE PROTEIN"/>
    <property type="match status" value="1"/>
</dbReference>
<dbReference type="InterPro" id="IPR038606">
    <property type="entry name" value="To_sf"/>
</dbReference>
<dbReference type="PANTHER" id="PTHR11008:SF14">
    <property type="entry name" value="CIRCADIAN CLOCK-CONTROLLED PROTEIN-LIKE PROTEIN"/>
    <property type="match status" value="1"/>
</dbReference>
<sequence length="252" mass="27585">MALRLAAVGLLVVATVLPGILSGKFPNYVKVCKKNDPDFDACVIDSVESLRPRLSKGIPKLQVPPSDPFVLPTLEIKRDLEAIKVHALLQNIVAYGGNAFVINKLKTDLDKLALELSVTLPHIHSTADFDVTGRILGNIKGKGAFTGNFTDVKVDVAGDAKVVTRKGEEYLEVNNIKTKIGIGSSEVKIASKDKDKDKNDELLESFTRFYKQNEKQVLNILMPIVQETAEEIVTQISNKILSTIPLKELLPA</sequence>
<protein>
    <submittedName>
        <fullName evidence="5">Circadian clock-controlled protein</fullName>
    </submittedName>
</protein>
<dbReference type="AlphaFoldDB" id="A0A067QXJ1"/>
<keyword evidence="6" id="KW-1185">Reference proteome</keyword>
<organism evidence="5 6">
    <name type="scientific">Zootermopsis nevadensis</name>
    <name type="common">Dampwood termite</name>
    <dbReference type="NCBI Taxonomy" id="136037"/>
    <lineage>
        <taxon>Eukaryota</taxon>
        <taxon>Metazoa</taxon>
        <taxon>Ecdysozoa</taxon>
        <taxon>Arthropoda</taxon>
        <taxon>Hexapoda</taxon>
        <taxon>Insecta</taxon>
        <taxon>Pterygota</taxon>
        <taxon>Neoptera</taxon>
        <taxon>Polyneoptera</taxon>
        <taxon>Dictyoptera</taxon>
        <taxon>Blattodea</taxon>
        <taxon>Blattoidea</taxon>
        <taxon>Termitoidae</taxon>
        <taxon>Termopsidae</taxon>
        <taxon>Zootermopsis</taxon>
    </lineage>
</organism>
<dbReference type="Pfam" id="PF06585">
    <property type="entry name" value="JHBP"/>
    <property type="match status" value="1"/>
</dbReference>
<accession>A0A067QXJ1</accession>
<gene>
    <name evidence="5" type="ORF">L798_11850</name>
</gene>
<evidence type="ECO:0000256" key="1">
    <source>
        <dbReference type="ARBA" id="ARBA00022729"/>
    </source>
</evidence>
<dbReference type="EMBL" id="KK852901">
    <property type="protein sequence ID" value="KDR14110.1"/>
    <property type="molecule type" value="Genomic_DNA"/>
</dbReference>
<dbReference type="InterPro" id="IPR010562">
    <property type="entry name" value="Haemolymph_juvenile_hormone-bd"/>
</dbReference>
<evidence type="ECO:0000256" key="2">
    <source>
        <dbReference type="ARBA" id="ARBA00023108"/>
    </source>
</evidence>
<dbReference type="STRING" id="136037.A0A067QXJ1"/>
<dbReference type="FunFam" id="3.15.10.30:FF:000001">
    <property type="entry name" value="Takeout-like protein 1"/>
    <property type="match status" value="1"/>
</dbReference>
<dbReference type="Gene3D" id="3.15.10.30">
    <property type="entry name" value="Haemolymph juvenile hormone binding protein"/>
    <property type="match status" value="1"/>
</dbReference>
<dbReference type="OMA" id="RVGDGNI"/>
<dbReference type="eggNOG" id="ENOG502S6G0">
    <property type="taxonomic scope" value="Eukaryota"/>
</dbReference>
<feature type="signal peptide" evidence="4">
    <location>
        <begin position="1"/>
        <end position="22"/>
    </location>
</feature>
<feature type="chain" id="PRO_5001644531" evidence="4">
    <location>
        <begin position="23"/>
        <end position="252"/>
    </location>
</feature>
<dbReference type="GO" id="GO:0007623">
    <property type="term" value="P:circadian rhythm"/>
    <property type="evidence" value="ECO:0007669"/>
    <property type="project" value="UniProtKB-ARBA"/>
</dbReference>
<keyword evidence="1 4" id="KW-0732">Signal</keyword>
<keyword evidence="2" id="KW-0090">Biological rhythms</keyword>
<dbReference type="OrthoDB" id="8191090at2759"/>
<proteinExistence type="inferred from homology"/>
<dbReference type="InParanoid" id="A0A067QXJ1"/>
<evidence type="ECO:0000256" key="4">
    <source>
        <dbReference type="SAM" id="SignalP"/>
    </source>
</evidence>
<evidence type="ECO:0000313" key="5">
    <source>
        <dbReference type="EMBL" id="KDR14110.1"/>
    </source>
</evidence>
<evidence type="ECO:0000313" key="6">
    <source>
        <dbReference type="Proteomes" id="UP000027135"/>
    </source>
</evidence>
<dbReference type="SMART" id="SM00700">
    <property type="entry name" value="JHBP"/>
    <property type="match status" value="1"/>
</dbReference>
<evidence type="ECO:0000256" key="3">
    <source>
        <dbReference type="ARBA" id="ARBA00060902"/>
    </source>
</evidence>